<protein>
    <recommendedName>
        <fullName evidence="2">Ig-like domain-containing protein</fullName>
    </recommendedName>
</protein>
<accession>A0A673KXT3</accession>
<dbReference type="PANTHER" id="PTHR21063">
    <property type="entry name" value="LFA-3"/>
    <property type="match status" value="1"/>
</dbReference>
<evidence type="ECO:0000256" key="1">
    <source>
        <dbReference type="SAM" id="Phobius"/>
    </source>
</evidence>
<reference evidence="3" key="2">
    <citation type="submission" date="2025-09" db="UniProtKB">
        <authorList>
            <consortium name="Ensembl"/>
        </authorList>
    </citation>
    <scope>IDENTIFICATION</scope>
</reference>
<dbReference type="Proteomes" id="UP000472270">
    <property type="component" value="Unassembled WGS sequence"/>
</dbReference>
<feature type="domain" description="Ig-like" evidence="2">
    <location>
        <begin position="7"/>
        <end position="114"/>
    </location>
</feature>
<dbReference type="InterPro" id="IPR013783">
    <property type="entry name" value="Ig-like_fold"/>
</dbReference>
<dbReference type="Pfam" id="PF07686">
    <property type="entry name" value="V-set"/>
    <property type="match status" value="2"/>
</dbReference>
<name>A0A673KXT3_9TELE</name>
<dbReference type="Ensembl" id="ENSSRHT00000070230.1">
    <property type="protein sequence ID" value="ENSSRHP00000068366.1"/>
    <property type="gene ID" value="ENSSRHG00000033979.1"/>
</dbReference>
<dbReference type="PANTHER" id="PTHR21063:SF4">
    <property type="entry name" value="CD48 ANTIGEN-RELATED"/>
    <property type="match status" value="1"/>
</dbReference>
<evidence type="ECO:0000313" key="3">
    <source>
        <dbReference type="Ensembl" id="ENSSRHP00000068366.1"/>
    </source>
</evidence>
<dbReference type="SUPFAM" id="SSF48726">
    <property type="entry name" value="Immunoglobulin"/>
    <property type="match status" value="2"/>
</dbReference>
<dbReference type="Gene3D" id="2.60.40.10">
    <property type="entry name" value="Immunoglobulins"/>
    <property type="match status" value="2"/>
</dbReference>
<sequence length="287" mass="32100">MFICSLPGVSGVGADEESVFVMEGDSVTLHTNIEANQQGKMRWYFNDTQVAAIIGEKREICTDDECKEIFRDRLKLDHQTGSLTITNTRTTDSGVYKRKVINSGSFSDKIFSVSVHGVSAAERDEMKRKSVKEGESVTLDPGVVKNLNGVMTWYFSDILMAEITGDQSKICTDDQCDERFRDRLELDHQTGSLTITNTRTSDSGLYKLQITSSSFSISRISTVLTVIDSGLSLSAIAGVVVVLLLIAAVAAVFLYRRARRKGEYYIQHGMYYVEILFKRCENIYFVL</sequence>
<organism evidence="3 4">
    <name type="scientific">Sinocyclocheilus rhinocerous</name>
    <dbReference type="NCBI Taxonomy" id="307959"/>
    <lineage>
        <taxon>Eukaryota</taxon>
        <taxon>Metazoa</taxon>
        <taxon>Chordata</taxon>
        <taxon>Craniata</taxon>
        <taxon>Vertebrata</taxon>
        <taxon>Euteleostomi</taxon>
        <taxon>Actinopterygii</taxon>
        <taxon>Neopterygii</taxon>
        <taxon>Teleostei</taxon>
        <taxon>Ostariophysi</taxon>
        <taxon>Cypriniformes</taxon>
        <taxon>Cyprinidae</taxon>
        <taxon>Cyprininae</taxon>
        <taxon>Sinocyclocheilus</taxon>
    </lineage>
</organism>
<dbReference type="InterPro" id="IPR003599">
    <property type="entry name" value="Ig_sub"/>
</dbReference>
<feature type="transmembrane region" description="Helical" evidence="1">
    <location>
        <begin position="231"/>
        <end position="255"/>
    </location>
</feature>
<dbReference type="SMART" id="SM00409">
    <property type="entry name" value="IG"/>
    <property type="match status" value="2"/>
</dbReference>
<dbReference type="InterPro" id="IPR007110">
    <property type="entry name" value="Ig-like_dom"/>
</dbReference>
<evidence type="ECO:0000259" key="2">
    <source>
        <dbReference type="PROSITE" id="PS50835"/>
    </source>
</evidence>
<proteinExistence type="predicted"/>
<dbReference type="AlphaFoldDB" id="A0A673KXT3"/>
<evidence type="ECO:0000313" key="4">
    <source>
        <dbReference type="Proteomes" id="UP000472270"/>
    </source>
</evidence>
<dbReference type="PROSITE" id="PS50835">
    <property type="entry name" value="IG_LIKE"/>
    <property type="match status" value="1"/>
</dbReference>
<keyword evidence="1" id="KW-0812">Transmembrane</keyword>
<reference evidence="3" key="1">
    <citation type="submission" date="2025-08" db="UniProtKB">
        <authorList>
            <consortium name="Ensembl"/>
        </authorList>
    </citation>
    <scope>IDENTIFICATION</scope>
</reference>
<keyword evidence="4" id="KW-1185">Reference proteome</keyword>
<dbReference type="InterPro" id="IPR013106">
    <property type="entry name" value="Ig_V-set"/>
</dbReference>
<keyword evidence="1" id="KW-0472">Membrane</keyword>
<keyword evidence="1" id="KW-1133">Transmembrane helix</keyword>
<dbReference type="InterPro" id="IPR036179">
    <property type="entry name" value="Ig-like_dom_sf"/>
</dbReference>